<evidence type="ECO:0000313" key="1">
    <source>
        <dbReference type="EMBL" id="KND24339.1"/>
    </source>
</evidence>
<dbReference type="Proteomes" id="UP000037151">
    <property type="component" value="Unassembled WGS sequence"/>
</dbReference>
<protein>
    <submittedName>
        <fullName evidence="1">Uncharacterized protein</fullName>
    </submittedName>
</protein>
<accession>A0A0L0JFT6</accession>
<dbReference type="Gene3D" id="3.40.50.300">
    <property type="entry name" value="P-loop containing nucleotide triphosphate hydrolases"/>
    <property type="match status" value="2"/>
</dbReference>
<dbReference type="PANTHER" id="PTHR46082:SF6">
    <property type="entry name" value="AAA+ ATPASE DOMAIN-CONTAINING PROTEIN-RELATED"/>
    <property type="match status" value="1"/>
</dbReference>
<dbReference type="InterPro" id="IPR027417">
    <property type="entry name" value="P-loop_NTPase"/>
</dbReference>
<gene>
    <name evidence="1" type="ORF">IQ63_42875</name>
</gene>
<name>A0A0L0JFT6_9ACTN</name>
<evidence type="ECO:0000313" key="2">
    <source>
        <dbReference type="Proteomes" id="UP000037151"/>
    </source>
</evidence>
<dbReference type="NCBIfam" id="NF047398">
    <property type="entry name" value="AAA_KGGVGR"/>
    <property type="match status" value="1"/>
</dbReference>
<dbReference type="RefSeq" id="WP_050375389.1">
    <property type="nucleotide sequence ID" value="NZ_KQ257834.1"/>
</dbReference>
<dbReference type="NCBIfam" id="NF040586">
    <property type="entry name" value="FxSxx_TPR"/>
    <property type="match status" value="1"/>
</dbReference>
<dbReference type="InterPro" id="IPR053137">
    <property type="entry name" value="NLR-like"/>
</dbReference>
<dbReference type="PANTHER" id="PTHR46082">
    <property type="entry name" value="ATP/GTP-BINDING PROTEIN-RELATED"/>
    <property type="match status" value="1"/>
</dbReference>
<dbReference type="Gene3D" id="1.25.40.10">
    <property type="entry name" value="Tetratricopeptide repeat domain"/>
    <property type="match status" value="2"/>
</dbReference>
<dbReference type="PATRIC" id="fig|42234.21.peg.8804"/>
<dbReference type="Pfam" id="PF13374">
    <property type="entry name" value="TPR_10"/>
    <property type="match status" value="1"/>
</dbReference>
<sequence>MSSVEPEPPGAEAAHEPATVVTFYSYKGGVGRTMALANVAWILATEGSRVLVVDWDLESPGLHRFYHPFLNDAELSRTTGVVDMVQGYGRDVEALLAQERAQELDEDTFEQHLSELLSTHTDVLPHRDTIRWSDFRTRGTIDYLGPGVQNDKYSERVAYFDWSAFYGQHQGRRYVETLRERLRQGPYDYVLIDSRTGHSDNASVCTLWLPDVVVAGFNLSNQSIEGTASVARQIHQQARETGREIRILPVPMRVEHAEPGKAGRRRAYVERQFAGLVAPLTTGSLDEYWGQVEVPHHPAFAYEETLVPFTLRPGTKSLQLDAYVRIAQEITRGKISCVRPVPEPLRLRFAERFEEVRTPGLRTARIVHAAPDRLWAEWIRGVLARLGISCETTAQWDPHAMPADAKPSYTILVVSPALQSAPELDAVIQQHLRAAGRLGSGDRSDSIVAVRVEETRVRPPLGDLKGPHLQNLGESEAEELLLEHFAQNGQARAPGSGGVRFPGQNPKIWKTPPRGATFQGREECIGALRDAFPPGRPVSPAILTGPLGVGKSRIALEFAYRFAPDYDAIWWLRADTATCVRDELAALGERLGVARRSATDAVARTLDALADGWGDHHRFLLVYDDVRSPADLNGLVPGGGSSHVLITSDAADWHATGRPVEIDMPTEAEAGEQLRLHFPGLAADLAQDILAVSGHLPQTVEQAAAYIKNAGPPLREAVAAYALAMRTRAEGGGTPASCEPGYPAAAHATWAVSMESLRADHPSAERFLLLLAHLAPTGAALDVLRSPAALRWLCPEEEPTGPATAGRAFHALGQRALARTDFGVGRVVGDPMGLRFLRDTLTAEEFQQSRAATQRVLASLVPPDPEADEERHQPVFEELDQHVDPSGAALSDDTDVRRWLVNQVRHRRLARRLDPARTLAEQLLETWTQKHGDLEVTDDTLTLRLAVELGNVHRDAGRFADAERVNHRALNRLRAGLGLEHPYTLRSATGRGAELRALGEVQDAFAEDQSTADILTTVSGADNPYSLMAFLNLGLSLAMVGMTAEALDLHRETYERSRRVLGITHELTLSLAVQLGCRYRESGDYPTSLAQLRQAFADAERHHGESDPVTLYAGRALAATLRRTGSHDPDRLRTARKCDADAMAGWLAYAGPDHHERLAASLALAADLRLLGEHAQACRLAEESVRGYASWHEGHPFHRIAQTNLALCRRSAGILDGVAELSEQGWRGLAETLGSDHPLTLIAALDHANALVFVGESAAALELDRRTYERFRVRCGDHHPLTSFAATNLQDSQTRAGESGGSGPGGQRIELDIDVPYI</sequence>
<dbReference type="InterPro" id="IPR011990">
    <property type="entry name" value="TPR-like_helical_dom_sf"/>
</dbReference>
<proteinExistence type="predicted"/>
<comment type="caution">
    <text evidence="1">The sequence shown here is derived from an EMBL/GenBank/DDBJ whole genome shotgun (WGS) entry which is preliminary data.</text>
</comment>
<dbReference type="Pfam" id="PF13424">
    <property type="entry name" value="TPR_12"/>
    <property type="match status" value="1"/>
</dbReference>
<dbReference type="OrthoDB" id="580767at2"/>
<dbReference type="SUPFAM" id="SSF48452">
    <property type="entry name" value="TPR-like"/>
    <property type="match status" value="3"/>
</dbReference>
<dbReference type="SUPFAM" id="SSF52540">
    <property type="entry name" value="P-loop containing nucleoside triphosphate hydrolases"/>
    <property type="match status" value="2"/>
</dbReference>
<reference evidence="2" key="1">
    <citation type="submission" date="2014-07" db="EMBL/GenBank/DDBJ databases">
        <title>Genome sequencing of plant-pathogenic Streptomyces species.</title>
        <authorList>
            <person name="Harrison J."/>
            <person name="Sapp M."/>
            <person name="Thwaites R."/>
            <person name="Studholme D.J."/>
        </authorList>
    </citation>
    <scope>NUCLEOTIDE SEQUENCE [LARGE SCALE GENOMIC DNA]</scope>
    <source>
        <strain evidence="2">NCPPB 4445</strain>
    </source>
</reference>
<organism evidence="1 2">
    <name type="scientific">Streptomyces acidiscabies</name>
    <dbReference type="NCBI Taxonomy" id="42234"/>
    <lineage>
        <taxon>Bacteria</taxon>
        <taxon>Bacillati</taxon>
        <taxon>Actinomycetota</taxon>
        <taxon>Actinomycetes</taxon>
        <taxon>Kitasatosporales</taxon>
        <taxon>Streptomycetaceae</taxon>
        <taxon>Streptomyces</taxon>
    </lineage>
</organism>
<dbReference type="EMBL" id="JPPY01000245">
    <property type="protein sequence ID" value="KND24339.1"/>
    <property type="molecule type" value="Genomic_DNA"/>
</dbReference>